<dbReference type="InterPro" id="IPR023772">
    <property type="entry name" value="DNA-bd_HTH_TetR-type_CS"/>
</dbReference>
<evidence type="ECO:0000259" key="5">
    <source>
        <dbReference type="PROSITE" id="PS50977"/>
    </source>
</evidence>
<dbReference type="RefSeq" id="WP_186660937.1">
    <property type="nucleotide sequence ID" value="NZ_CP077095.1"/>
</dbReference>
<dbReference type="InterPro" id="IPR001647">
    <property type="entry name" value="HTH_TetR"/>
</dbReference>
<feature type="DNA-binding region" description="H-T-H motif" evidence="4">
    <location>
        <begin position="30"/>
        <end position="49"/>
    </location>
</feature>
<dbReference type="EMBL" id="CP077095">
    <property type="protein sequence ID" value="QXI40342.1"/>
    <property type="molecule type" value="Genomic_DNA"/>
</dbReference>
<dbReference type="PROSITE" id="PS01081">
    <property type="entry name" value="HTH_TETR_1"/>
    <property type="match status" value="1"/>
</dbReference>
<reference evidence="6 7" key="2">
    <citation type="journal article" date="2021" name="Microorganisms">
        <title>The Ever-Expanding Pseudomonas Genus: Description of 43 New Species and Partition of the Pseudomonas putida Group.</title>
        <authorList>
            <person name="Girard L."/>
            <person name="Lood C."/>
            <person name="Hofte M."/>
            <person name="Vandamme P."/>
            <person name="Rokni-Zadeh H."/>
            <person name="van Noort V."/>
            <person name="Lavigne R."/>
            <person name="De Mot R."/>
        </authorList>
    </citation>
    <scope>NUCLEOTIDE SEQUENCE [LARGE SCALE GENOMIC DNA]</scope>
    <source>
        <strain evidence="6 7">RW9S1A</strain>
    </source>
</reference>
<name>A0A9E6TZB4_9PSED</name>
<dbReference type="SUPFAM" id="SSF48498">
    <property type="entry name" value="Tetracyclin repressor-like, C-terminal domain"/>
    <property type="match status" value="1"/>
</dbReference>
<dbReference type="InterPro" id="IPR011075">
    <property type="entry name" value="TetR_C"/>
</dbReference>
<dbReference type="Proteomes" id="UP000633418">
    <property type="component" value="Chromosome"/>
</dbReference>
<evidence type="ECO:0000256" key="3">
    <source>
        <dbReference type="ARBA" id="ARBA00023163"/>
    </source>
</evidence>
<dbReference type="Gene3D" id="1.10.10.60">
    <property type="entry name" value="Homeodomain-like"/>
    <property type="match status" value="1"/>
</dbReference>
<proteinExistence type="predicted"/>
<keyword evidence="3" id="KW-0804">Transcription</keyword>
<dbReference type="AlphaFoldDB" id="A0A9E6TZB4"/>
<evidence type="ECO:0000256" key="4">
    <source>
        <dbReference type="PROSITE-ProRule" id="PRU00335"/>
    </source>
</evidence>
<dbReference type="Pfam" id="PF00440">
    <property type="entry name" value="TetR_N"/>
    <property type="match status" value="1"/>
</dbReference>
<evidence type="ECO:0000256" key="2">
    <source>
        <dbReference type="ARBA" id="ARBA00023125"/>
    </source>
</evidence>
<dbReference type="PROSITE" id="PS50977">
    <property type="entry name" value="HTH_TETR_2"/>
    <property type="match status" value="1"/>
</dbReference>
<dbReference type="Pfam" id="PF16925">
    <property type="entry name" value="TetR_C_13"/>
    <property type="match status" value="1"/>
</dbReference>
<dbReference type="GO" id="GO:0003677">
    <property type="term" value="F:DNA binding"/>
    <property type="evidence" value="ECO:0007669"/>
    <property type="project" value="UniProtKB-UniRule"/>
</dbReference>
<dbReference type="PANTHER" id="PTHR47506:SF1">
    <property type="entry name" value="HTH-TYPE TRANSCRIPTIONAL REGULATOR YJDC"/>
    <property type="match status" value="1"/>
</dbReference>
<dbReference type="PANTHER" id="PTHR47506">
    <property type="entry name" value="TRANSCRIPTIONAL REGULATORY PROTEIN"/>
    <property type="match status" value="1"/>
</dbReference>
<sequence>MAGRPREFDKQQALRQAMQAFWEHGYEGTSMATLVAALGIASARIYAAFGSKQQLFEQAVALYEADEGGFADRALALPDIRQALTRMFEDAITTYTRADAPKGCLVVSAALGTGPENCGVQHWLGEHRRLRSESIIERLREAKEQGQLAAGTDVEALGQLYATLLHGISIQARDGTPAADLRRASQCALALLATRQP</sequence>
<feature type="domain" description="HTH tetR-type" evidence="5">
    <location>
        <begin position="7"/>
        <end position="67"/>
    </location>
</feature>
<gene>
    <name evidence="6" type="ORF">HU772_009825</name>
</gene>
<evidence type="ECO:0000313" key="7">
    <source>
        <dbReference type="Proteomes" id="UP000633418"/>
    </source>
</evidence>
<accession>A0A9E6TZB4</accession>
<keyword evidence="2 4" id="KW-0238">DNA-binding</keyword>
<reference evidence="6 7" key="1">
    <citation type="journal article" date="2020" name="Microorganisms">
        <title>Reliable Identification of Environmental Pseudomonas Isolates Using the rpoD Gene.</title>
        <authorList>
            <consortium name="The Broad Institute Genome Sequencing Platform"/>
            <person name="Girard L."/>
            <person name="Lood C."/>
            <person name="Rokni-Zadeh H."/>
            <person name="van Noort V."/>
            <person name="Lavigne R."/>
            <person name="De Mot R."/>
        </authorList>
    </citation>
    <scope>NUCLEOTIDE SEQUENCE [LARGE SCALE GENOMIC DNA]</scope>
    <source>
        <strain evidence="6 7">RW9S1A</strain>
    </source>
</reference>
<dbReference type="SUPFAM" id="SSF46689">
    <property type="entry name" value="Homeodomain-like"/>
    <property type="match status" value="1"/>
</dbReference>
<evidence type="ECO:0000313" key="6">
    <source>
        <dbReference type="EMBL" id="QXI40342.1"/>
    </source>
</evidence>
<protein>
    <submittedName>
        <fullName evidence="6">TetR/AcrR family transcriptional regulator</fullName>
    </submittedName>
</protein>
<evidence type="ECO:0000256" key="1">
    <source>
        <dbReference type="ARBA" id="ARBA00023015"/>
    </source>
</evidence>
<keyword evidence="7" id="KW-1185">Reference proteome</keyword>
<dbReference type="KEGG" id="pxn:HU772_009825"/>
<dbReference type="InterPro" id="IPR036271">
    <property type="entry name" value="Tet_transcr_reg_TetR-rel_C_sf"/>
</dbReference>
<dbReference type="InterPro" id="IPR009057">
    <property type="entry name" value="Homeodomain-like_sf"/>
</dbReference>
<keyword evidence="1" id="KW-0805">Transcription regulation</keyword>
<dbReference type="Gene3D" id="1.10.357.10">
    <property type="entry name" value="Tetracycline Repressor, domain 2"/>
    <property type="match status" value="1"/>
</dbReference>
<organism evidence="6 7">
    <name type="scientific">Pseudomonas xantholysinigenes</name>
    <dbReference type="NCBI Taxonomy" id="2745490"/>
    <lineage>
        <taxon>Bacteria</taxon>
        <taxon>Pseudomonadati</taxon>
        <taxon>Pseudomonadota</taxon>
        <taxon>Gammaproteobacteria</taxon>
        <taxon>Pseudomonadales</taxon>
        <taxon>Pseudomonadaceae</taxon>
        <taxon>Pseudomonas</taxon>
    </lineage>
</organism>